<evidence type="ECO:0000313" key="2">
    <source>
        <dbReference type="EMBL" id="THG36724.1"/>
    </source>
</evidence>
<dbReference type="InterPro" id="IPR003615">
    <property type="entry name" value="HNH_nuc"/>
</dbReference>
<dbReference type="Pfam" id="PF01844">
    <property type="entry name" value="HNH"/>
    <property type="match status" value="1"/>
</dbReference>
<gene>
    <name evidence="2" type="ORF">E5986_08995</name>
</gene>
<dbReference type="AlphaFoldDB" id="A0A4S4G189"/>
<organism evidence="2 3">
    <name type="scientific">Adlercreutzia caecimuris</name>
    <dbReference type="NCBI Taxonomy" id="671266"/>
    <lineage>
        <taxon>Bacteria</taxon>
        <taxon>Bacillati</taxon>
        <taxon>Actinomycetota</taxon>
        <taxon>Coriobacteriia</taxon>
        <taxon>Eggerthellales</taxon>
        <taxon>Eggerthellaceae</taxon>
        <taxon>Adlercreutzia</taxon>
    </lineage>
</organism>
<accession>A0A4S4G189</accession>
<evidence type="ECO:0000259" key="1">
    <source>
        <dbReference type="Pfam" id="PF01844"/>
    </source>
</evidence>
<dbReference type="EMBL" id="SSTJ01000012">
    <property type="protein sequence ID" value="THG36724.1"/>
    <property type="molecule type" value="Genomic_DNA"/>
</dbReference>
<protein>
    <recommendedName>
        <fullName evidence="1">HNH domain-containing protein</fullName>
    </recommendedName>
</protein>
<dbReference type="Proteomes" id="UP000308978">
    <property type="component" value="Unassembled WGS sequence"/>
</dbReference>
<comment type="caution">
    <text evidence="2">The sequence shown here is derived from an EMBL/GenBank/DDBJ whole genome shotgun (WGS) entry which is preliminary data.</text>
</comment>
<sequence>MTDFRSEFQRQIVGNIIKDRCSLASANLEWLDYQDGFCSGYSVVRFGTDALDRLSGDRGLSKDRQGNGHSIMYAIDNDPDGLRATLAANERVLGPEKAVQVEQWLGSEAVGPALEVLGRDPGSGWVLIAEDQEMDQATIEEAVDHFLYAVIPDFESGLFAEESFGDAELREGACASVLFDRFERNAAARARCLEERGRRCIICGFDFEEFYGEACEGMIEVHHIEPLSSIRKDHAVDPAKDLIPVCPNCHWVLHADPRGVRSPEEVRAMMREHQRR</sequence>
<dbReference type="GO" id="GO:0003676">
    <property type="term" value="F:nucleic acid binding"/>
    <property type="evidence" value="ECO:0007669"/>
    <property type="project" value="InterPro"/>
</dbReference>
<dbReference type="InterPro" id="IPR002711">
    <property type="entry name" value="HNH"/>
</dbReference>
<dbReference type="GO" id="GO:0008270">
    <property type="term" value="F:zinc ion binding"/>
    <property type="evidence" value="ECO:0007669"/>
    <property type="project" value="InterPro"/>
</dbReference>
<reference evidence="2 3" key="1">
    <citation type="submission" date="2019-04" db="EMBL/GenBank/DDBJ databases">
        <title>Microbes associate with the intestines of laboratory mice.</title>
        <authorList>
            <person name="Navarre W."/>
            <person name="Wong E."/>
            <person name="Huang K.C."/>
            <person name="Tropini C."/>
            <person name="Ng K."/>
            <person name="Yu B."/>
        </authorList>
    </citation>
    <scope>NUCLEOTIDE SEQUENCE [LARGE SCALE GENOMIC DNA]</scope>
    <source>
        <strain evidence="2 3">NM80_B27</strain>
    </source>
</reference>
<dbReference type="RefSeq" id="WP_136435241.1">
    <property type="nucleotide sequence ID" value="NZ_SSTJ01000012.1"/>
</dbReference>
<dbReference type="CDD" id="cd00085">
    <property type="entry name" value="HNHc"/>
    <property type="match status" value="1"/>
</dbReference>
<feature type="domain" description="HNH" evidence="1">
    <location>
        <begin position="200"/>
        <end position="251"/>
    </location>
</feature>
<proteinExistence type="predicted"/>
<evidence type="ECO:0000313" key="3">
    <source>
        <dbReference type="Proteomes" id="UP000308978"/>
    </source>
</evidence>
<dbReference type="GO" id="GO:0004519">
    <property type="term" value="F:endonuclease activity"/>
    <property type="evidence" value="ECO:0007669"/>
    <property type="project" value="InterPro"/>
</dbReference>
<name>A0A4S4G189_9ACTN</name>